<protein>
    <submittedName>
        <fullName evidence="2">Uncharacterized protein</fullName>
    </submittedName>
</protein>
<evidence type="ECO:0000313" key="2">
    <source>
        <dbReference type="EMBL" id="MBB1060416.1"/>
    </source>
</evidence>
<gene>
    <name evidence="2" type="ORF">H4F98_07485</name>
</gene>
<dbReference type="RefSeq" id="WP_182686356.1">
    <property type="nucleotide sequence ID" value="NZ_JACHTF010000006.1"/>
</dbReference>
<sequence>MNSTILVVMLLLVLGLGLAVAGVYLLAGPGWALLTAASGPLGLASVILRGARRG</sequence>
<reference evidence="2 3" key="1">
    <citation type="submission" date="2020-08" db="EMBL/GenBank/DDBJ databases">
        <authorList>
            <person name="Xu S."/>
            <person name="Li A."/>
        </authorList>
    </citation>
    <scope>NUCLEOTIDE SEQUENCE [LARGE SCALE GENOMIC DNA]</scope>
    <source>
        <strain evidence="2 3">119BY6-57</strain>
    </source>
</reference>
<keyword evidence="1" id="KW-0812">Transmembrane</keyword>
<evidence type="ECO:0000256" key="1">
    <source>
        <dbReference type="SAM" id="Phobius"/>
    </source>
</evidence>
<organism evidence="2 3">
    <name type="scientific">Marilutibacter spongiae</name>
    <dbReference type="NCBI Taxonomy" id="2025720"/>
    <lineage>
        <taxon>Bacteria</taxon>
        <taxon>Pseudomonadati</taxon>
        <taxon>Pseudomonadota</taxon>
        <taxon>Gammaproteobacteria</taxon>
        <taxon>Lysobacterales</taxon>
        <taxon>Lysobacteraceae</taxon>
        <taxon>Marilutibacter</taxon>
    </lineage>
</organism>
<comment type="caution">
    <text evidence="2">The sequence shown here is derived from an EMBL/GenBank/DDBJ whole genome shotgun (WGS) entry which is preliminary data.</text>
</comment>
<dbReference type="EMBL" id="JACHTF010000006">
    <property type="protein sequence ID" value="MBB1060416.1"/>
    <property type="molecule type" value="Genomic_DNA"/>
</dbReference>
<keyword evidence="1" id="KW-0472">Membrane</keyword>
<proteinExistence type="predicted"/>
<dbReference type="AlphaFoldDB" id="A0A7W3TLB1"/>
<dbReference type="Proteomes" id="UP000523196">
    <property type="component" value="Unassembled WGS sequence"/>
</dbReference>
<keyword evidence="3" id="KW-1185">Reference proteome</keyword>
<keyword evidence="1" id="KW-1133">Transmembrane helix</keyword>
<evidence type="ECO:0000313" key="3">
    <source>
        <dbReference type="Proteomes" id="UP000523196"/>
    </source>
</evidence>
<accession>A0A7W3TLB1</accession>
<name>A0A7W3TLB1_9GAMM</name>
<feature type="transmembrane region" description="Helical" evidence="1">
    <location>
        <begin position="31"/>
        <end position="51"/>
    </location>
</feature>